<evidence type="ECO:0000256" key="4">
    <source>
        <dbReference type="ARBA" id="ARBA00022801"/>
    </source>
</evidence>
<dbReference type="Pfam" id="PF00232">
    <property type="entry name" value="Glyco_hydro_1"/>
    <property type="match status" value="1"/>
</dbReference>
<comment type="function">
    <text evidence="9">Plays an important role in cellulose degradation. Shows hydrolytic activity against several glycosidic compounds.</text>
</comment>
<evidence type="ECO:0000313" key="13">
    <source>
        <dbReference type="EMBL" id="RDX54715.1"/>
    </source>
</evidence>
<evidence type="ECO:0000256" key="8">
    <source>
        <dbReference type="ARBA" id="ARBA00023326"/>
    </source>
</evidence>
<dbReference type="InterPro" id="IPR033132">
    <property type="entry name" value="GH_1_N_CS"/>
</dbReference>
<dbReference type="InterPro" id="IPR001360">
    <property type="entry name" value="Glyco_hydro_1"/>
</dbReference>
<name>A0A371DQA3_9APHY</name>
<feature type="active site" description="Nucleophile" evidence="10">
    <location>
        <position position="365"/>
    </location>
</feature>
<evidence type="ECO:0000256" key="3">
    <source>
        <dbReference type="ARBA" id="ARBA00012744"/>
    </source>
</evidence>
<reference evidence="13 14" key="1">
    <citation type="journal article" date="2018" name="Biotechnol. Biofuels">
        <title>Integrative visual omics of the white-rot fungus Polyporus brumalis exposes the biotechnological potential of its oxidative enzymes for delignifying raw plant biomass.</title>
        <authorList>
            <person name="Miyauchi S."/>
            <person name="Rancon A."/>
            <person name="Drula E."/>
            <person name="Hage H."/>
            <person name="Chaduli D."/>
            <person name="Favel A."/>
            <person name="Grisel S."/>
            <person name="Henrissat B."/>
            <person name="Herpoel-Gimbert I."/>
            <person name="Ruiz-Duenas F.J."/>
            <person name="Chevret D."/>
            <person name="Hainaut M."/>
            <person name="Lin J."/>
            <person name="Wang M."/>
            <person name="Pangilinan J."/>
            <person name="Lipzen A."/>
            <person name="Lesage-Meessen L."/>
            <person name="Navarro D."/>
            <person name="Riley R."/>
            <person name="Grigoriev I.V."/>
            <person name="Zhou S."/>
            <person name="Raouche S."/>
            <person name="Rosso M.N."/>
        </authorList>
    </citation>
    <scope>NUCLEOTIDE SEQUENCE [LARGE SCALE GENOMIC DNA]</scope>
    <source>
        <strain evidence="13 14">BRFM 1820</strain>
    </source>
</reference>
<dbReference type="PROSITE" id="PS00653">
    <property type="entry name" value="GLYCOSYL_HYDROL_F1_2"/>
    <property type="match status" value="1"/>
</dbReference>
<evidence type="ECO:0000256" key="11">
    <source>
        <dbReference type="PIRSR" id="PIRSR617736-2"/>
    </source>
</evidence>
<evidence type="ECO:0000313" key="14">
    <source>
        <dbReference type="Proteomes" id="UP000256964"/>
    </source>
</evidence>
<keyword evidence="5" id="KW-0136">Cellulose degradation</keyword>
<dbReference type="NCBIfam" id="TIGR03356">
    <property type="entry name" value="BGL"/>
    <property type="match status" value="1"/>
</dbReference>
<dbReference type="GO" id="GO:0080079">
    <property type="term" value="F:cellobiose glucosidase activity"/>
    <property type="evidence" value="ECO:0007669"/>
    <property type="project" value="UniProtKB-ARBA"/>
</dbReference>
<feature type="binding site" evidence="11">
    <location>
        <position position="301"/>
    </location>
    <ligand>
        <name>substrate</name>
    </ligand>
</feature>
<comment type="catalytic activity">
    <reaction evidence="1 12">
        <text>Hydrolysis of terminal, non-reducing beta-D-glucosyl residues with release of beta-D-glucose.</text>
        <dbReference type="EC" id="3.2.1.21"/>
    </reaction>
</comment>
<feature type="binding site" evidence="11">
    <location>
        <position position="20"/>
    </location>
    <ligand>
        <name>substrate</name>
    </ligand>
</feature>
<dbReference type="Proteomes" id="UP000256964">
    <property type="component" value="Unassembled WGS sequence"/>
</dbReference>
<feature type="binding site" evidence="11">
    <location>
        <position position="123"/>
    </location>
    <ligand>
        <name>substrate</name>
    </ligand>
</feature>
<comment type="similarity">
    <text evidence="2 12">Belongs to the glycosyl hydrolase 1 family.</text>
</comment>
<evidence type="ECO:0000256" key="5">
    <source>
        <dbReference type="ARBA" id="ARBA00023001"/>
    </source>
</evidence>
<accession>A0A371DQA3</accession>
<dbReference type="FunFam" id="3.20.20.80:FF:000011">
    <property type="entry name" value="Cytosolic beta-glucosidase"/>
    <property type="match status" value="1"/>
</dbReference>
<keyword evidence="4 12" id="KW-0378">Hydrolase</keyword>
<evidence type="ECO:0000256" key="6">
    <source>
        <dbReference type="ARBA" id="ARBA00023277"/>
    </source>
</evidence>
<dbReference type="EC" id="3.2.1.21" evidence="3 12"/>
<evidence type="ECO:0000256" key="7">
    <source>
        <dbReference type="ARBA" id="ARBA00023295"/>
    </source>
</evidence>
<dbReference type="InterPro" id="IPR017853">
    <property type="entry name" value="GH"/>
</dbReference>
<dbReference type="OrthoDB" id="65569at2759"/>
<evidence type="ECO:0000256" key="1">
    <source>
        <dbReference type="ARBA" id="ARBA00000448"/>
    </source>
</evidence>
<dbReference type="SUPFAM" id="SSF51445">
    <property type="entry name" value="(Trans)glycosidases"/>
    <property type="match status" value="1"/>
</dbReference>
<dbReference type="PANTHER" id="PTHR10353:SF36">
    <property type="entry name" value="LP05116P"/>
    <property type="match status" value="1"/>
</dbReference>
<evidence type="ECO:0000256" key="10">
    <source>
        <dbReference type="PIRSR" id="PIRSR617736-1"/>
    </source>
</evidence>
<feature type="binding site" evidence="11">
    <location>
        <position position="415"/>
    </location>
    <ligand>
        <name>substrate</name>
    </ligand>
</feature>
<feature type="binding site" evidence="11">
    <location>
        <begin position="422"/>
        <end position="423"/>
    </location>
    <ligand>
        <name>substrate</name>
    </ligand>
</feature>
<keyword evidence="14" id="KW-1185">Reference proteome</keyword>
<organism evidence="13 14">
    <name type="scientific">Lentinus brumalis</name>
    <dbReference type="NCBI Taxonomy" id="2498619"/>
    <lineage>
        <taxon>Eukaryota</taxon>
        <taxon>Fungi</taxon>
        <taxon>Dikarya</taxon>
        <taxon>Basidiomycota</taxon>
        <taxon>Agaricomycotina</taxon>
        <taxon>Agaricomycetes</taxon>
        <taxon>Polyporales</taxon>
        <taxon>Polyporaceae</taxon>
        <taxon>Lentinus</taxon>
    </lineage>
</organism>
<dbReference type="EMBL" id="KZ857384">
    <property type="protein sequence ID" value="RDX54715.1"/>
    <property type="molecule type" value="Genomic_DNA"/>
</dbReference>
<dbReference type="PANTHER" id="PTHR10353">
    <property type="entry name" value="GLYCOSYL HYDROLASE"/>
    <property type="match status" value="1"/>
</dbReference>
<dbReference type="GO" id="GO:0030245">
    <property type="term" value="P:cellulose catabolic process"/>
    <property type="evidence" value="ECO:0007669"/>
    <property type="project" value="UniProtKB-KW"/>
</dbReference>
<evidence type="ECO:0000256" key="12">
    <source>
        <dbReference type="RuleBase" id="RU361175"/>
    </source>
</evidence>
<keyword evidence="6" id="KW-0119">Carbohydrate metabolism</keyword>
<dbReference type="Gene3D" id="3.20.20.80">
    <property type="entry name" value="Glycosidases"/>
    <property type="match status" value="1"/>
</dbReference>
<sequence>MAAQKLPSDFVWGYATASYQIEGSPDADGRLPSIWDTFSHKPGTTKGGDNGDVATDSYRRWKEDIALLTQYGVKAYRFSISWSRVIPLGGRNDPVNEAGIKHYRNIIEELLKNGITPFVTLYHWDLPQGLHDRYGGWLNKEEIVQDYVNYAKLCFTRYGDLVKDWITHNEPWCVSVLGYATGVFAPGHKGNKEHWIVGHNLILAHAYAVKLYRDEFKAKQGGQIGITLDLNWQEPWDNSPENVAAAQRGIDFKLGRFADPIYKGRYPESVKSIVGDRLPEFTKEEIAVVKGSSDFFGLNTYTTQLVTEGGDQEIQGNVKYTFTRPDGTQLGRQAHVPWLQTYPPGFRSLLNYVWKTYSKPVYVTENGFPVKDEHILPLEQVVHDADRVEYYDGYLNALLKAATEDGVPVKSYFAWSLLDNFEWADGYEPRFGVTYVDYRTQKRTPKESAEFVRKWFAEHVASS</sequence>
<gene>
    <name evidence="13" type="ORF">OH76DRAFT_1398098</name>
</gene>
<keyword evidence="7 12" id="KW-0326">Glycosidase</keyword>
<keyword evidence="8" id="KW-0624">Polysaccharide degradation</keyword>
<dbReference type="PRINTS" id="PR00131">
    <property type="entry name" value="GLHYDRLASE1"/>
</dbReference>
<feature type="active site" description="Proton donor" evidence="10">
    <location>
        <position position="170"/>
    </location>
</feature>
<protein>
    <recommendedName>
        <fullName evidence="3 12">Beta-glucosidase</fullName>
        <ecNumber evidence="3 12">3.2.1.21</ecNumber>
    </recommendedName>
</protein>
<evidence type="ECO:0000256" key="2">
    <source>
        <dbReference type="ARBA" id="ARBA00010838"/>
    </source>
</evidence>
<feature type="binding site" evidence="11">
    <location>
        <position position="169"/>
    </location>
    <ligand>
        <name>substrate</name>
    </ligand>
</feature>
<dbReference type="STRING" id="139420.A0A371DQA3"/>
<dbReference type="AlphaFoldDB" id="A0A371DQA3"/>
<dbReference type="InterPro" id="IPR017736">
    <property type="entry name" value="Glyco_hydro_1_beta-glucosidase"/>
</dbReference>
<evidence type="ECO:0000256" key="9">
    <source>
        <dbReference type="ARBA" id="ARBA00056775"/>
    </source>
</evidence>
<proteinExistence type="inferred from homology"/>